<evidence type="ECO:0000259" key="16">
    <source>
        <dbReference type="PROSITE" id="PS50173"/>
    </source>
</evidence>
<evidence type="ECO:0000256" key="8">
    <source>
        <dbReference type="ARBA" id="ARBA00022723"/>
    </source>
</evidence>
<evidence type="ECO:0000313" key="18">
    <source>
        <dbReference type="Proteomes" id="UP000441399"/>
    </source>
</evidence>
<evidence type="ECO:0000256" key="4">
    <source>
        <dbReference type="ARBA" id="ARBA00022490"/>
    </source>
</evidence>
<evidence type="ECO:0000256" key="6">
    <source>
        <dbReference type="ARBA" id="ARBA00022695"/>
    </source>
</evidence>
<dbReference type="InterPro" id="IPR017961">
    <property type="entry name" value="DNA_pol_Y-fam_little_finger"/>
</dbReference>
<dbReference type="Gene3D" id="3.40.1170.60">
    <property type="match status" value="1"/>
</dbReference>
<dbReference type="GO" id="GO:0009432">
    <property type="term" value="P:SOS response"/>
    <property type="evidence" value="ECO:0007669"/>
    <property type="project" value="TreeGrafter"/>
</dbReference>
<feature type="binding site" evidence="15">
    <location>
        <position position="9"/>
    </location>
    <ligand>
        <name>Mg(2+)</name>
        <dbReference type="ChEBI" id="CHEBI:18420"/>
    </ligand>
</feature>
<accession>A0A5S9N7B5</accession>
<dbReference type="InterPro" id="IPR036775">
    <property type="entry name" value="DNA_pol_Y-fam_lit_finger_sf"/>
</dbReference>
<dbReference type="AlphaFoldDB" id="A0A5S9N7B5"/>
<dbReference type="NCBIfam" id="NF002677">
    <property type="entry name" value="PRK02406.1"/>
    <property type="match status" value="1"/>
</dbReference>
<dbReference type="PANTHER" id="PTHR11076:SF33">
    <property type="entry name" value="DNA POLYMERASE KAPPA"/>
    <property type="match status" value="1"/>
</dbReference>
<dbReference type="Gene3D" id="3.30.70.270">
    <property type="match status" value="1"/>
</dbReference>
<dbReference type="InterPro" id="IPR043502">
    <property type="entry name" value="DNA/RNA_pol_sf"/>
</dbReference>
<keyword evidence="4 15" id="KW-0963">Cytoplasm</keyword>
<dbReference type="Proteomes" id="UP000441399">
    <property type="component" value="Unassembled WGS sequence"/>
</dbReference>
<comment type="similarity">
    <text evidence="2 15">Belongs to the DNA polymerase type-Y family.</text>
</comment>
<feature type="domain" description="UmuC" evidence="16">
    <location>
        <begin position="5"/>
        <end position="186"/>
    </location>
</feature>
<dbReference type="Gene3D" id="1.10.150.20">
    <property type="entry name" value="5' to 3' exonuclease, C-terminal subdomain"/>
    <property type="match status" value="1"/>
</dbReference>
<proteinExistence type="inferred from homology"/>
<reference evidence="17 18" key="1">
    <citation type="submission" date="2019-11" db="EMBL/GenBank/DDBJ databases">
        <authorList>
            <person name="Holert J."/>
        </authorList>
    </citation>
    <scope>NUCLEOTIDE SEQUENCE [LARGE SCALE GENOMIC DNA]</scope>
    <source>
        <strain evidence="17">SB11_3</strain>
    </source>
</reference>
<dbReference type="Pfam" id="PF00817">
    <property type="entry name" value="IMS"/>
    <property type="match status" value="1"/>
</dbReference>
<dbReference type="SUPFAM" id="SSF56672">
    <property type="entry name" value="DNA/RNA polymerases"/>
    <property type="match status" value="1"/>
</dbReference>
<dbReference type="GO" id="GO:0006281">
    <property type="term" value="P:DNA repair"/>
    <property type="evidence" value="ECO:0007669"/>
    <property type="project" value="UniProtKB-UniRule"/>
</dbReference>
<dbReference type="CDD" id="cd03586">
    <property type="entry name" value="PolY_Pol_IV_kappa"/>
    <property type="match status" value="1"/>
</dbReference>
<dbReference type="Pfam" id="PF21999">
    <property type="entry name" value="IMS_HHH_1"/>
    <property type="match status" value="1"/>
</dbReference>
<dbReference type="Gene3D" id="3.30.1490.100">
    <property type="entry name" value="DNA polymerase, Y-family, little finger domain"/>
    <property type="match status" value="1"/>
</dbReference>
<evidence type="ECO:0000256" key="11">
    <source>
        <dbReference type="ARBA" id="ARBA00022932"/>
    </source>
</evidence>
<keyword evidence="7 15" id="KW-0235">DNA replication</keyword>
<feature type="active site" evidence="15">
    <location>
        <position position="105"/>
    </location>
</feature>
<dbReference type="GO" id="GO:0003887">
    <property type="term" value="F:DNA-directed DNA polymerase activity"/>
    <property type="evidence" value="ECO:0007669"/>
    <property type="project" value="UniProtKB-UniRule"/>
</dbReference>
<keyword evidence="5 15" id="KW-0808">Transferase</keyword>
<keyword evidence="9 15" id="KW-0227">DNA damage</keyword>
<dbReference type="EC" id="2.7.7.7" evidence="15"/>
<organism evidence="17 18">
    <name type="scientific">BD1-7 clade bacterium</name>
    <dbReference type="NCBI Taxonomy" id="2029982"/>
    <lineage>
        <taxon>Bacteria</taxon>
        <taxon>Pseudomonadati</taxon>
        <taxon>Pseudomonadota</taxon>
        <taxon>Gammaproteobacteria</taxon>
        <taxon>Cellvibrionales</taxon>
        <taxon>Spongiibacteraceae</taxon>
        <taxon>BD1-7 clade</taxon>
    </lineage>
</organism>
<evidence type="ECO:0000256" key="5">
    <source>
        <dbReference type="ARBA" id="ARBA00022679"/>
    </source>
</evidence>
<dbReference type="FunFam" id="3.40.1170.60:FF:000001">
    <property type="entry name" value="DNA polymerase IV"/>
    <property type="match status" value="1"/>
</dbReference>
<protein>
    <recommendedName>
        <fullName evidence="15">DNA polymerase IV</fullName>
        <shortName evidence="15">Pol IV</shortName>
        <ecNumber evidence="15">2.7.7.7</ecNumber>
    </recommendedName>
</protein>
<dbReference type="SUPFAM" id="SSF100879">
    <property type="entry name" value="Lesion bypass DNA polymerase (Y-family), little finger domain"/>
    <property type="match status" value="1"/>
</dbReference>
<keyword evidence="10 15" id="KW-0460">Magnesium</keyword>
<dbReference type="GO" id="GO:0005829">
    <property type="term" value="C:cytosol"/>
    <property type="evidence" value="ECO:0007669"/>
    <property type="project" value="TreeGrafter"/>
</dbReference>
<dbReference type="InterPro" id="IPR001126">
    <property type="entry name" value="UmuC"/>
</dbReference>
<dbReference type="InterPro" id="IPR053848">
    <property type="entry name" value="IMS_HHH_1"/>
</dbReference>
<dbReference type="HAMAP" id="MF_01113">
    <property type="entry name" value="DNApol_IV"/>
    <property type="match status" value="1"/>
</dbReference>
<evidence type="ECO:0000256" key="7">
    <source>
        <dbReference type="ARBA" id="ARBA00022705"/>
    </source>
</evidence>
<comment type="cofactor">
    <cofactor evidence="15">
        <name>Mg(2+)</name>
        <dbReference type="ChEBI" id="CHEBI:18420"/>
    </cofactor>
    <text evidence="15">Binds 2 magnesium ions per subunit.</text>
</comment>
<keyword evidence="3 15" id="KW-0515">Mutator protein</keyword>
<dbReference type="Pfam" id="PF11799">
    <property type="entry name" value="IMS_C"/>
    <property type="match status" value="1"/>
</dbReference>
<gene>
    <name evidence="15 17" type="primary">dinB</name>
    <name evidence="17" type="ORF">OPDIPICF_00729</name>
</gene>
<keyword evidence="6 15" id="KW-0548">Nucleotidyltransferase</keyword>
<comment type="subcellular location">
    <subcellularLocation>
        <location evidence="1 15">Cytoplasm</location>
    </subcellularLocation>
</comment>
<dbReference type="InterPro" id="IPR022880">
    <property type="entry name" value="DNApol_IV"/>
</dbReference>
<dbReference type="InterPro" id="IPR043128">
    <property type="entry name" value="Rev_trsase/Diguanyl_cyclase"/>
</dbReference>
<comment type="function">
    <text evidence="15">Poorly processive, error-prone DNA polymerase involved in untargeted mutagenesis. Copies undamaged DNA at stalled replication forks, which arise in vivo from mismatched or misaligned primer ends. These misaligned primers can be extended by PolIV. Exhibits no 3'-5' exonuclease (proofreading) activity. May be involved in translesional synthesis, in conjunction with the beta clamp from PolIII.</text>
</comment>
<dbReference type="OrthoDB" id="9808813at2"/>
<dbReference type="PANTHER" id="PTHR11076">
    <property type="entry name" value="DNA REPAIR POLYMERASE UMUC / TRANSFERASE FAMILY MEMBER"/>
    <property type="match status" value="1"/>
</dbReference>
<evidence type="ECO:0000256" key="3">
    <source>
        <dbReference type="ARBA" id="ARBA00022457"/>
    </source>
</evidence>
<evidence type="ECO:0000256" key="13">
    <source>
        <dbReference type="ARBA" id="ARBA00023204"/>
    </source>
</evidence>
<dbReference type="PROSITE" id="PS50173">
    <property type="entry name" value="UMUC"/>
    <property type="match status" value="1"/>
</dbReference>
<dbReference type="GO" id="GO:0042276">
    <property type="term" value="P:error-prone translesion synthesis"/>
    <property type="evidence" value="ECO:0007669"/>
    <property type="project" value="TreeGrafter"/>
</dbReference>
<keyword evidence="18" id="KW-1185">Reference proteome</keyword>
<dbReference type="GO" id="GO:0006261">
    <property type="term" value="P:DNA-templated DNA replication"/>
    <property type="evidence" value="ECO:0007669"/>
    <property type="project" value="UniProtKB-UniRule"/>
</dbReference>
<comment type="subunit">
    <text evidence="15">Monomer.</text>
</comment>
<evidence type="ECO:0000256" key="14">
    <source>
        <dbReference type="ARBA" id="ARBA00049244"/>
    </source>
</evidence>
<evidence type="ECO:0000256" key="15">
    <source>
        <dbReference type="HAMAP-Rule" id="MF_01113"/>
    </source>
</evidence>
<evidence type="ECO:0000256" key="1">
    <source>
        <dbReference type="ARBA" id="ARBA00004496"/>
    </source>
</evidence>
<evidence type="ECO:0000256" key="9">
    <source>
        <dbReference type="ARBA" id="ARBA00022763"/>
    </source>
</evidence>
<dbReference type="EMBL" id="CACSIO010000001">
    <property type="protein sequence ID" value="CAA0084784.1"/>
    <property type="molecule type" value="Genomic_DNA"/>
</dbReference>
<evidence type="ECO:0000256" key="10">
    <source>
        <dbReference type="ARBA" id="ARBA00022842"/>
    </source>
</evidence>
<keyword evidence="11 15" id="KW-0239">DNA-directed DNA polymerase</keyword>
<keyword evidence="13 15" id="KW-0234">DNA repair</keyword>
<dbReference type="GO" id="GO:0000287">
    <property type="term" value="F:magnesium ion binding"/>
    <property type="evidence" value="ECO:0007669"/>
    <property type="project" value="UniProtKB-UniRule"/>
</dbReference>
<keyword evidence="12 15" id="KW-0238">DNA-binding</keyword>
<dbReference type="GO" id="GO:0003684">
    <property type="term" value="F:damaged DNA binding"/>
    <property type="evidence" value="ECO:0007669"/>
    <property type="project" value="InterPro"/>
</dbReference>
<feature type="site" description="Substrate discrimination" evidence="15">
    <location>
        <position position="14"/>
    </location>
</feature>
<comment type="catalytic activity">
    <reaction evidence="14 15">
        <text>DNA(n) + a 2'-deoxyribonucleoside 5'-triphosphate = DNA(n+1) + diphosphate</text>
        <dbReference type="Rhea" id="RHEA:22508"/>
        <dbReference type="Rhea" id="RHEA-COMP:17339"/>
        <dbReference type="Rhea" id="RHEA-COMP:17340"/>
        <dbReference type="ChEBI" id="CHEBI:33019"/>
        <dbReference type="ChEBI" id="CHEBI:61560"/>
        <dbReference type="ChEBI" id="CHEBI:173112"/>
        <dbReference type="EC" id="2.7.7.7"/>
    </reaction>
</comment>
<feature type="binding site" evidence="15">
    <location>
        <position position="104"/>
    </location>
    <ligand>
        <name>Mg(2+)</name>
        <dbReference type="ChEBI" id="CHEBI:18420"/>
    </ligand>
</feature>
<dbReference type="InterPro" id="IPR050116">
    <property type="entry name" value="DNA_polymerase-Y"/>
</dbReference>
<evidence type="ECO:0000256" key="2">
    <source>
        <dbReference type="ARBA" id="ARBA00010945"/>
    </source>
</evidence>
<name>A0A5S9N7B5_9GAMM</name>
<evidence type="ECO:0000256" key="12">
    <source>
        <dbReference type="ARBA" id="ARBA00023125"/>
    </source>
</evidence>
<keyword evidence="8 15" id="KW-0479">Metal-binding</keyword>
<evidence type="ECO:0000313" key="17">
    <source>
        <dbReference type="EMBL" id="CAA0084784.1"/>
    </source>
</evidence>
<sequence>MARKIIHIDCDCFYASVEMRDNPFLRGRPVAVGGSAKGRGVLATCNYEARQFGLHSAMPTAIALRKCPELILVRPRFDVYKQVSEQIRAIFLRYTELIEPLSLDEAYLDVSQVSSFKGSATLIAEDIRQHIEAETGITASAGVAPNKFLAKIASDWRKPNGIYVIRPQDVDDFVASLSVNKIPGVGAASMKKMDALNIRTCADLAMQSEAVLIKHFGKFGRRLARLSVGHDTREVVAHRTRKSLGVERTFHQDVTALSQAQEKLPDLLAEFHRRFARIQKDYRIRNMGVKLKTSDFMLHTMETRSSEVTLELATQLLQNLWDKHGGRVRLLGITAGLDVGNTVTGQQLALFRSSAGSGPDLFDDKVPLDQDVVQNVDQMSKHDADSETD</sequence>